<feature type="compositionally biased region" description="Polar residues" evidence="4">
    <location>
        <begin position="341"/>
        <end position="351"/>
    </location>
</feature>
<dbReference type="Pfam" id="PF01876">
    <property type="entry name" value="RNase_P_p30"/>
    <property type="match status" value="1"/>
</dbReference>
<dbReference type="SUPFAM" id="SSF89550">
    <property type="entry name" value="PHP domain-like"/>
    <property type="match status" value="1"/>
</dbReference>
<accession>A0A1E7FBA5</accession>
<dbReference type="Proteomes" id="UP000095751">
    <property type="component" value="Unassembled WGS sequence"/>
</dbReference>
<dbReference type="InterPro" id="IPR002738">
    <property type="entry name" value="RNase_P_p30"/>
</dbReference>
<dbReference type="PANTHER" id="PTHR13031:SF0">
    <property type="entry name" value="RIBONUCLEASE P PROTEIN SUBUNIT P30"/>
    <property type="match status" value="1"/>
</dbReference>
<comment type="subcellular location">
    <subcellularLocation>
        <location evidence="1">Nucleus</location>
    </subcellularLocation>
</comment>
<feature type="compositionally biased region" description="Acidic residues" evidence="4">
    <location>
        <begin position="352"/>
        <end position="366"/>
    </location>
</feature>
<dbReference type="InParanoid" id="A0A1E7FBA5"/>
<reference evidence="5 6" key="1">
    <citation type="submission" date="2016-09" db="EMBL/GenBank/DDBJ databases">
        <title>Extensive genetic diversity and differential bi-allelic expression allows diatom success in the polar Southern Ocean.</title>
        <authorList>
            <consortium name="DOE Joint Genome Institute"/>
            <person name="Mock T."/>
            <person name="Otillar R.P."/>
            <person name="Strauss J."/>
            <person name="Dupont C."/>
            <person name="Frickenhaus S."/>
            <person name="Maumus F."/>
            <person name="Mcmullan M."/>
            <person name="Sanges R."/>
            <person name="Schmutz J."/>
            <person name="Toseland A."/>
            <person name="Valas R."/>
            <person name="Veluchamy A."/>
            <person name="Ward B.J."/>
            <person name="Allen A."/>
            <person name="Barry K."/>
            <person name="Falciatore A."/>
            <person name="Ferrante M."/>
            <person name="Fortunato A.E."/>
            <person name="Gloeckner G."/>
            <person name="Gruber A."/>
            <person name="Hipkin R."/>
            <person name="Janech M."/>
            <person name="Kroth P."/>
            <person name="Leese F."/>
            <person name="Lindquist E."/>
            <person name="Lyon B.R."/>
            <person name="Martin J."/>
            <person name="Mayer C."/>
            <person name="Parker M."/>
            <person name="Quesneville H."/>
            <person name="Raymond J."/>
            <person name="Uhlig C."/>
            <person name="Valentin K.U."/>
            <person name="Worden A.Z."/>
            <person name="Armbrust E.V."/>
            <person name="Bowler C."/>
            <person name="Green B."/>
            <person name="Moulton V."/>
            <person name="Van Oosterhout C."/>
            <person name="Grigoriev I."/>
        </authorList>
    </citation>
    <scope>NUCLEOTIDE SEQUENCE [LARGE SCALE GENOMIC DNA]</scope>
    <source>
        <strain evidence="5 6">CCMP1102</strain>
    </source>
</reference>
<evidence type="ECO:0000313" key="6">
    <source>
        <dbReference type="Proteomes" id="UP000095751"/>
    </source>
</evidence>
<dbReference type="OrthoDB" id="17948at2759"/>
<dbReference type="GO" id="GO:0005655">
    <property type="term" value="C:nucleolar ribonuclease P complex"/>
    <property type="evidence" value="ECO:0007669"/>
    <property type="project" value="TreeGrafter"/>
</dbReference>
<evidence type="ECO:0000313" key="5">
    <source>
        <dbReference type="EMBL" id="OEU15424.1"/>
    </source>
</evidence>
<evidence type="ECO:0000256" key="1">
    <source>
        <dbReference type="ARBA" id="ARBA00004123"/>
    </source>
</evidence>
<gene>
    <name evidence="5" type="ORF">FRACYDRAFT_275665</name>
</gene>
<dbReference type="InterPro" id="IPR016195">
    <property type="entry name" value="Pol/histidinol_Pase-like"/>
</dbReference>
<organism evidence="5 6">
    <name type="scientific">Fragilariopsis cylindrus CCMP1102</name>
    <dbReference type="NCBI Taxonomy" id="635003"/>
    <lineage>
        <taxon>Eukaryota</taxon>
        <taxon>Sar</taxon>
        <taxon>Stramenopiles</taxon>
        <taxon>Ochrophyta</taxon>
        <taxon>Bacillariophyta</taxon>
        <taxon>Bacillariophyceae</taxon>
        <taxon>Bacillariophycidae</taxon>
        <taxon>Bacillariales</taxon>
        <taxon>Bacillariaceae</taxon>
        <taxon>Fragilariopsis</taxon>
    </lineage>
</organism>
<feature type="region of interest" description="Disordered" evidence="4">
    <location>
        <begin position="327"/>
        <end position="366"/>
    </location>
</feature>
<proteinExistence type="inferred from homology"/>
<evidence type="ECO:0000256" key="4">
    <source>
        <dbReference type="SAM" id="MobiDB-lite"/>
    </source>
</evidence>
<dbReference type="PANTHER" id="PTHR13031">
    <property type="entry name" value="RIBONUCLEASE P SUBUNIT P30"/>
    <property type="match status" value="1"/>
</dbReference>
<sequence>MSSAFSSMRVGGRRRVSFGDSNNETYDLMVLLPKSGSSLECKLLVKELRDRLASTGFTHMALTHTIYGRPKPEDRVDIAIPSSLWNSTESINNINKKKKRKSMNDDDESTTNHENKNRKKICILRRLHVVVENLSDMGSFLLNGPQEELLNEYDLISICPTNDATFQSACSSATMADIITLDYTTRGVRLPYRIRSKDVKEATERGASFEIPIAPALLHLKQRKALVHSCQELKNNTNGMTKCRIIISSGDRTLDGTDVGALALRMPGDITNLCKTVMHFDGSMAGKVVGLAAKQAVQRGKERRFGQPGLTGSVTLMNKVDWMVSRQSEDDIMPDAKRGRQSTVESKQPSNDTEDDDGDLNDDIDEGFIAM</sequence>
<evidence type="ECO:0000256" key="3">
    <source>
        <dbReference type="ARBA" id="ARBA00022694"/>
    </source>
</evidence>
<name>A0A1E7FBA5_9STRA</name>
<keyword evidence="3" id="KW-0819">tRNA processing</keyword>
<dbReference type="GO" id="GO:0008033">
    <property type="term" value="P:tRNA processing"/>
    <property type="evidence" value="ECO:0007669"/>
    <property type="project" value="UniProtKB-KW"/>
</dbReference>
<keyword evidence="6" id="KW-1185">Reference proteome</keyword>
<evidence type="ECO:0000256" key="2">
    <source>
        <dbReference type="ARBA" id="ARBA00007331"/>
    </source>
</evidence>
<dbReference type="Gene3D" id="3.20.20.140">
    <property type="entry name" value="Metal-dependent hydrolases"/>
    <property type="match status" value="1"/>
</dbReference>
<dbReference type="KEGG" id="fcy:FRACYDRAFT_275665"/>
<feature type="region of interest" description="Disordered" evidence="4">
    <location>
        <begin position="95"/>
        <end position="114"/>
    </location>
</feature>
<protein>
    <submittedName>
        <fullName evidence="5">Uncharacterized protein</fullName>
    </submittedName>
</protein>
<comment type="similarity">
    <text evidence="2">Belongs to the eukaryotic/archaeal RNase P protein component 3 family.</text>
</comment>
<dbReference type="AlphaFoldDB" id="A0A1E7FBA5"/>
<dbReference type="GO" id="GO:0003723">
    <property type="term" value="F:RNA binding"/>
    <property type="evidence" value="ECO:0007669"/>
    <property type="project" value="TreeGrafter"/>
</dbReference>
<dbReference type="EMBL" id="KV784359">
    <property type="protein sequence ID" value="OEU15424.1"/>
    <property type="molecule type" value="Genomic_DNA"/>
</dbReference>